<evidence type="ECO:0008006" key="6">
    <source>
        <dbReference type="Google" id="ProtNLM"/>
    </source>
</evidence>
<evidence type="ECO:0000313" key="5">
    <source>
        <dbReference type="Proteomes" id="UP000078599"/>
    </source>
</evidence>
<evidence type="ECO:0000313" key="4">
    <source>
        <dbReference type="EMBL" id="CQR26440.1"/>
    </source>
</evidence>
<feature type="region of interest" description="Disordered" evidence="1">
    <location>
        <begin position="93"/>
        <end position="120"/>
    </location>
</feature>
<feature type="region of interest" description="Disordered" evidence="1">
    <location>
        <begin position="826"/>
        <end position="864"/>
    </location>
</feature>
<evidence type="ECO:0000259" key="3">
    <source>
        <dbReference type="Pfam" id="PF18818"/>
    </source>
</evidence>
<feature type="compositionally biased region" description="Low complexity" evidence="1">
    <location>
        <begin position="849"/>
        <end position="858"/>
    </location>
</feature>
<gene>
    <name evidence="4" type="ORF">THICB1_10183</name>
</gene>
<dbReference type="EMBL" id="CTRI01000001">
    <property type="protein sequence ID" value="CQR26440.1"/>
    <property type="molecule type" value="Genomic_DNA"/>
</dbReference>
<dbReference type="Proteomes" id="UP000078599">
    <property type="component" value="Unassembled WGS sequence"/>
</dbReference>
<evidence type="ECO:0000259" key="2">
    <source>
        <dbReference type="Pfam" id="PF08401"/>
    </source>
</evidence>
<reference evidence="4 5" key="1">
    <citation type="submission" date="2015-03" db="EMBL/GenBank/DDBJ databases">
        <authorList>
            <person name="Regsiter A."/>
            <person name="william w."/>
        </authorList>
    </citation>
    <scope>NUCLEOTIDE SEQUENCE [LARGE SCALE GENOMIC DNA]</scope>
    <source>
        <strain evidence="4 5">CB1</strain>
    </source>
</reference>
<feature type="compositionally biased region" description="Basic and acidic residues" evidence="1">
    <location>
        <begin position="826"/>
        <end position="848"/>
    </location>
</feature>
<proteinExistence type="predicted"/>
<keyword evidence="5" id="KW-1185">Reference proteome</keyword>
<sequence length="864" mass="94331">MNTAIEDLSPDLRLGVQAYSFLVADKGPGAYSFSDFADIINARYDSPNARTIADAFRAVPDGALTINANRTVSVDLPDLRNMGLLQEALDATPARQQEAPASGGAKAKAGAKKELQDKAPPRDFRQEFTDKVIAAIDSSNALPWDKPWYTMQGLPRNAVSDKPYAGGNRVVLGLAAMEKGYTDPRWMTVKQSNDLGGHVRKGEKGVMIERWDNKPFWTRKDVELTLGGRVVAVDAKRGVDAEGVHLVGGRVVSPGQITVTHEQRTGAGVMSRDYTWKQAERDLNLLVGRSYVVFNAEQCEGLNLPPLAPRQNIPVVERGERLMAAMQEDGLRFVHQGSSAYYSPAGDLIALPPRDTFKSVEGYYGTALHEMGHATGAEKRLNREGITGKHAFGSEGYAKEELRAELFSAFMSAETGIPHDDDQHTAYLQSWAKVLKQDKNEIFRAAAEAGKAVDYVLAKEQALQITQERQASVNVAELAADSVQQPKPAQGKLKTIEIDAPAHWGSALVNRDESGLGESEAACVKDWVGKQGVGWPVSMSDPFMGRHEGLLTEMATYSFLVPEKDIGPSVDGGLNPEAGKPTGKPPTLHEALEASGWERKKGGSYEKTFLLDKNRNKGGEFTHGKGTVEKILNVNTQSSGFVIAQGWDDIPVPVKDGLSPTERVAELDQAAKQLLMAEHGKSLGVTAIRGKGEPEVQSAPSASDRMQEALLRENELLSKQPHELTFAEFATVATAQKLGPNHGREWAVFNGSAQRGELMGYAEGPTAEDALRMMHKNRVNNALYDHMLDAVRPPGMEPKSMPPQHVLDEYPDLKEKFAPAIEEHRQILAKEDRKAAELGFKPEQRDIPSRPSRPAPRATVGLER</sequence>
<organism evidence="4 5">
    <name type="scientific">Thiomonas arsenitoxydans (strain DSM 22701 / CIP 110005 / 3As)</name>
    <dbReference type="NCBI Taxonomy" id="426114"/>
    <lineage>
        <taxon>Bacteria</taxon>
        <taxon>Pseudomonadati</taxon>
        <taxon>Pseudomonadota</taxon>
        <taxon>Betaproteobacteria</taxon>
        <taxon>Burkholderiales</taxon>
        <taxon>Thiomonas</taxon>
    </lineage>
</organism>
<accession>A0ABP1YZZ0</accession>
<evidence type="ECO:0000256" key="1">
    <source>
        <dbReference type="SAM" id="MobiDB-lite"/>
    </source>
</evidence>
<dbReference type="Pfam" id="PF18818">
    <property type="entry name" value="MPTase-PolyVal"/>
    <property type="match status" value="1"/>
</dbReference>
<protein>
    <recommendedName>
        <fullName evidence="6">DNA primase TraC</fullName>
    </recommendedName>
</protein>
<feature type="compositionally biased region" description="Basic and acidic residues" evidence="1">
    <location>
        <begin position="111"/>
        <end position="120"/>
    </location>
</feature>
<dbReference type="InterPro" id="IPR013610">
    <property type="entry name" value="ArdC_N"/>
</dbReference>
<comment type="caution">
    <text evidence="4">The sequence shown here is derived from an EMBL/GenBank/DDBJ whole genome shotgun (WGS) entry which is preliminary data.</text>
</comment>
<feature type="domain" description="N-terminal" evidence="2">
    <location>
        <begin position="123"/>
        <end position="212"/>
    </location>
</feature>
<dbReference type="InterPro" id="IPR041459">
    <property type="entry name" value="MPTase-PolyVal"/>
</dbReference>
<dbReference type="RefSeq" id="WP_064971533.1">
    <property type="nucleotide sequence ID" value="NZ_LN831666.1"/>
</dbReference>
<name>A0ABP1YZZ0_THIA3</name>
<dbReference type="Pfam" id="PF08401">
    <property type="entry name" value="ArdcN"/>
    <property type="match status" value="1"/>
</dbReference>
<feature type="domain" description="Polyvalent protein metallopeptidase" evidence="3">
    <location>
        <begin position="323"/>
        <end position="447"/>
    </location>
</feature>